<reference evidence="3" key="1">
    <citation type="submission" date="2023-01" db="EMBL/GenBank/DDBJ databases">
        <title>Key to firefly adult light organ development and bioluminescence: homeobox transcription factors regulate luciferase expression and transportation to peroxisome.</title>
        <authorList>
            <person name="Fu X."/>
        </authorList>
    </citation>
    <scope>NUCLEOTIDE SEQUENCE [LARGE SCALE GENOMIC DNA]</scope>
</reference>
<accession>A0AAN7P7A4</accession>
<sequence>MATEQIIGGDKAVEHQEEQIDVTNLIKMLSIQMANQGTQIQAQIKELENNLTKKIEKSEVEQEEKLIKTEFKIKQEFENRIQPMENKVQLLETDIDTIRIECCADKNSVKTNISQVIDEVDRLNNDVSFLSEEMRQLNIERNKTKELIAKPNLLLQVTDDKPKFDGNKKGLHPIKFIKKLENYIENFRIEGIHQVHTAVECLEADVRIWAEMHMNEWNNFENFKQDFVDYYWSTTIQEKIRASIYEPRTYDRRLGSYKETKLALELIELDGQGCPNIAVVTDGAWSKQSYRTNYNAL</sequence>
<gene>
    <name evidence="2" type="ORF">RN001_006004</name>
</gene>
<comment type="caution">
    <text evidence="2">The sequence shown here is derived from an EMBL/GenBank/DDBJ whole genome shotgun (WGS) entry which is preliminary data.</text>
</comment>
<dbReference type="Proteomes" id="UP001353858">
    <property type="component" value="Unassembled WGS sequence"/>
</dbReference>
<evidence type="ECO:0000256" key="1">
    <source>
        <dbReference type="SAM" id="Coils"/>
    </source>
</evidence>
<feature type="coiled-coil region" evidence="1">
    <location>
        <begin position="37"/>
        <end position="147"/>
    </location>
</feature>
<dbReference type="EMBL" id="JARPUR010000002">
    <property type="protein sequence ID" value="KAK4882685.1"/>
    <property type="molecule type" value="Genomic_DNA"/>
</dbReference>
<protein>
    <submittedName>
        <fullName evidence="2">Uncharacterized protein</fullName>
    </submittedName>
</protein>
<dbReference type="AlphaFoldDB" id="A0AAN7P7A4"/>
<organism evidence="2 3">
    <name type="scientific">Aquatica leii</name>
    <dbReference type="NCBI Taxonomy" id="1421715"/>
    <lineage>
        <taxon>Eukaryota</taxon>
        <taxon>Metazoa</taxon>
        <taxon>Ecdysozoa</taxon>
        <taxon>Arthropoda</taxon>
        <taxon>Hexapoda</taxon>
        <taxon>Insecta</taxon>
        <taxon>Pterygota</taxon>
        <taxon>Neoptera</taxon>
        <taxon>Endopterygota</taxon>
        <taxon>Coleoptera</taxon>
        <taxon>Polyphaga</taxon>
        <taxon>Elateriformia</taxon>
        <taxon>Elateroidea</taxon>
        <taxon>Lampyridae</taxon>
        <taxon>Luciolinae</taxon>
        <taxon>Aquatica</taxon>
    </lineage>
</organism>
<keyword evidence="3" id="KW-1185">Reference proteome</keyword>
<proteinExistence type="predicted"/>
<name>A0AAN7P7A4_9COLE</name>
<keyword evidence="1" id="KW-0175">Coiled coil</keyword>
<evidence type="ECO:0000313" key="3">
    <source>
        <dbReference type="Proteomes" id="UP001353858"/>
    </source>
</evidence>
<evidence type="ECO:0000313" key="2">
    <source>
        <dbReference type="EMBL" id="KAK4882685.1"/>
    </source>
</evidence>